<dbReference type="SUPFAM" id="SSF75304">
    <property type="entry name" value="Amidase signature (AS) enzymes"/>
    <property type="match status" value="1"/>
</dbReference>
<evidence type="ECO:0000313" key="2">
    <source>
        <dbReference type="EMBL" id="MBM7809273.1"/>
    </source>
</evidence>
<dbReference type="GO" id="GO:0050537">
    <property type="term" value="F:mandelamide amidase activity"/>
    <property type="evidence" value="ECO:0007669"/>
    <property type="project" value="UniProtKB-EC"/>
</dbReference>
<name>A0A8T8HYC0_9PSEU</name>
<proteinExistence type="predicted"/>
<evidence type="ECO:0000259" key="1">
    <source>
        <dbReference type="Pfam" id="PF01425"/>
    </source>
</evidence>
<dbReference type="InterPro" id="IPR000120">
    <property type="entry name" value="Amidase"/>
</dbReference>
<dbReference type="RefSeq" id="WP_204840398.1">
    <property type="nucleotide sequence ID" value="NZ_JAFBCL010000001.1"/>
</dbReference>
<keyword evidence="5" id="KW-1185">Reference proteome</keyword>
<dbReference type="PROSITE" id="PS00571">
    <property type="entry name" value="AMIDASES"/>
    <property type="match status" value="1"/>
</dbReference>
<dbReference type="InterPro" id="IPR023631">
    <property type="entry name" value="Amidase_dom"/>
</dbReference>
<accession>A0A8T8HYC0</accession>
<dbReference type="EC" id="3.5.1.86" evidence="2"/>
<dbReference type="Pfam" id="PF01425">
    <property type="entry name" value="Amidase"/>
    <property type="match status" value="1"/>
</dbReference>
<dbReference type="PANTHER" id="PTHR11895">
    <property type="entry name" value="TRANSAMIDASE"/>
    <property type="match status" value="1"/>
</dbReference>
<gene>
    <name evidence="3" type="ORF">J7S33_00745</name>
    <name evidence="2" type="ORF">JOE68_000138</name>
</gene>
<evidence type="ECO:0000313" key="3">
    <source>
        <dbReference type="EMBL" id="QTR03623.1"/>
    </source>
</evidence>
<dbReference type="PANTHER" id="PTHR11895:SF151">
    <property type="entry name" value="GLUTAMYL-TRNA(GLN) AMIDOTRANSFERASE SUBUNIT A"/>
    <property type="match status" value="1"/>
</dbReference>
<dbReference type="EMBL" id="JAFBCL010000001">
    <property type="protein sequence ID" value="MBM7809273.1"/>
    <property type="molecule type" value="Genomic_DNA"/>
</dbReference>
<dbReference type="AlphaFoldDB" id="A0A8T8HYC0"/>
<dbReference type="Proteomes" id="UP000671828">
    <property type="component" value="Chromosome"/>
</dbReference>
<feature type="domain" description="Amidase" evidence="1">
    <location>
        <begin position="50"/>
        <end position="430"/>
    </location>
</feature>
<sequence length="448" mass="45866">MTPASWSLTTALRALRAGLLSPAEYLTDLLAHERSVGPLGVYTTRTPERAAARGGATGPLRGIPLVVKDNIDVGGVPTTAATPLLRDHVPRADSAAWGRLAAAGALLLGKTAMHELAYGVTGACTGAPTALNPADPRRLAGGSSSGTAAAVAAGLAPAGLGTDTGGSVRIPAAVCGIAGFRPTTGRYPHRGVLRISPTRDAVGLLARAPEDLLLLDAVLRGGAEPDRPAPRAPRLAVPERGWSGLDAEVDRVATAALAALERGGCALVGTRGWDADLVLDVATAVPSAETPAAVDAYLAATGSTARYEDVVAAVASPDVRRALDRRVGPGRYRAALRAQRALRSWDRVSRRDVTATVTPTTVLPAPPVGTGDHVVLRGEVVTTFHTYIRNTAPAAVLGLPSVTIPAGVTADGLPVGLQLDGHPHADTALLRLAVRCSRLLDPRPTTPP</sequence>
<evidence type="ECO:0000313" key="5">
    <source>
        <dbReference type="Proteomes" id="UP001195724"/>
    </source>
</evidence>
<reference evidence="3" key="2">
    <citation type="submission" date="2021-04" db="EMBL/GenBank/DDBJ databases">
        <title>Saccharothrix algeriensis WGS.</title>
        <authorList>
            <person name="Stuskova K."/>
            <person name="Hakalova E."/>
            <person name="Tebbal A.B."/>
            <person name="Eichmeier A."/>
        </authorList>
    </citation>
    <scope>NUCLEOTIDE SEQUENCE</scope>
    <source>
        <strain evidence="3">NRRL B-24137</strain>
    </source>
</reference>
<dbReference type="InterPro" id="IPR020556">
    <property type="entry name" value="Amidase_CS"/>
</dbReference>
<dbReference type="Proteomes" id="UP001195724">
    <property type="component" value="Unassembled WGS sequence"/>
</dbReference>
<protein>
    <submittedName>
        <fullName evidence="2">Mandelamide amidase</fullName>
        <ecNumber evidence="2">3.5.1.86</ecNumber>
    </submittedName>
</protein>
<organism evidence="3 4">
    <name type="scientific">Saccharothrix algeriensis</name>
    <dbReference type="NCBI Taxonomy" id="173560"/>
    <lineage>
        <taxon>Bacteria</taxon>
        <taxon>Bacillati</taxon>
        <taxon>Actinomycetota</taxon>
        <taxon>Actinomycetes</taxon>
        <taxon>Pseudonocardiales</taxon>
        <taxon>Pseudonocardiaceae</taxon>
        <taxon>Saccharothrix</taxon>
    </lineage>
</organism>
<dbReference type="InterPro" id="IPR036928">
    <property type="entry name" value="AS_sf"/>
</dbReference>
<dbReference type="EMBL" id="CP072788">
    <property type="protein sequence ID" value="QTR03623.1"/>
    <property type="molecule type" value="Genomic_DNA"/>
</dbReference>
<reference evidence="2 5" key="1">
    <citation type="submission" date="2021-01" db="EMBL/GenBank/DDBJ databases">
        <title>Sequencing the genomes of 1000 actinobacteria strains.</title>
        <authorList>
            <person name="Klenk H.-P."/>
        </authorList>
    </citation>
    <scope>NUCLEOTIDE SEQUENCE [LARGE SCALE GENOMIC DNA]</scope>
    <source>
        <strain evidence="2 5">DSM 44581</strain>
    </source>
</reference>
<evidence type="ECO:0000313" key="4">
    <source>
        <dbReference type="Proteomes" id="UP000671828"/>
    </source>
</evidence>
<keyword evidence="2" id="KW-0378">Hydrolase</keyword>
<dbReference type="Gene3D" id="3.90.1300.10">
    <property type="entry name" value="Amidase signature (AS) domain"/>
    <property type="match status" value="1"/>
</dbReference>